<proteinExistence type="inferred from homology"/>
<dbReference type="GO" id="GO:0009314">
    <property type="term" value="P:response to radiation"/>
    <property type="evidence" value="ECO:0007669"/>
    <property type="project" value="UniProtKB-ARBA"/>
</dbReference>
<dbReference type="GO" id="GO:0016887">
    <property type="term" value="F:ATP hydrolysis activity"/>
    <property type="evidence" value="ECO:0007669"/>
    <property type="project" value="RHEA"/>
</dbReference>
<evidence type="ECO:0000256" key="3">
    <source>
        <dbReference type="ARBA" id="ARBA00022801"/>
    </source>
</evidence>
<protein>
    <recommendedName>
        <fullName evidence="9">DNA 3'-5' helicase</fullName>
        <ecNumber evidence="9">5.6.2.4</ecNumber>
    </recommendedName>
    <alternativeName>
        <fullName evidence="10">DNA 3'-5' helicase II</fullName>
    </alternativeName>
</protein>
<dbReference type="CDD" id="cd18807">
    <property type="entry name" value="SF1_C_UvrD"/>
    <property type="match status" value="1"/>
</dbReference>
<dbReference type="PROSITE" id="PS51198">
    <property type="entry name" value="UVRD_HELICASE_ATP_BIND"/>
    <property type="match status" value="1"/>
</dbReference>
<dbReference type="GO" id="GO:0000725">
    <property type="term" value="P:recombinational repair"/>
    <property type="evidence" value="ECO:0007669"/>
    <property type="project" value="TreeGrafter"/>
</dbReference>
<dbReference type="GO" id="GO:0033202">
    <property type="term" value="C:DNA helicase complex"/>
    <property type="evidence" value="ECO:0007669"/>
    <property type="project" value="TreeGrafter"/>
</dbReference>
<keyword evidence="5 12" id="KW-0067">ATP-binding</keyword>
<accession>F8LEJ0</accession>
<dbReference type="PROSITE" id="PS51217">
    <property type="entry name" value="UVRD_HELICASE_CTER"/>
    <property type="match status" value="1"/>
</dbReference>
<dbReference type="InterPro" id="IPR014017">
    <property type="entry name" value="DNA_helicase_UvrD-like_C"/>
</dbReference>
<dbReference type="Pfam" id="PF13361">
    <property type="entry name" value="UvrD_C"/>
    <property type="match status" value="1"/>
</dbReference>
<dbReference type="EC" id="5.6.2.4" evidence="9"/>
<evidence type="ECO:0000256" key="10">
    <source>
        <dbReference type="ARBA" id="ARBA00034923"/>
    </source>
</evidence>
<dbReference type="Gene3D" id="1.10.10.160">
    <property type="match status" value="1"/>
</dbReference>
<dbReference type="EMBL" id="FR872659">
    <property type="protein sequence ID" value="CCB91908.1"/>
    <property type="molecule type" value="Genomic_DNA"/>
</dbReference>
<keyword evidence="2 12" id="KW-0547">Nucleotide-binding</keyword>
<keyword evidence="3 12" id="KW-0378">Hydrolase</keyword>
<evidence type="ECO:0000256" key="9">
    <source>
        <dbReference type="ARBA" id="ARBA00034808"/>
    </source>
</evidence>
<feature type="domain" description="UvrD-like helicase ATP-binding" evidence="14">
    <location>
        <begin position="8"/>
        <end position="284"/>
    </location>
</feature>
<dbReference type="CDD" id="cd17932">
    <property type="entry name" value="DEXQc_UvrD"/>
    <property type="match status" value="1"/>
</dbReference>
<organism evidence="16">
    <name type="scientific">Waddlia chondrophila 2032/99</name>
    <dbReference type="NCBI Taxonomy" id="765953"/>
    <lineage>
        <taxon>Bacteria</taxon>
        <taxon>Pseudomonadati</taxon>
        <taxon>Chlamydiota</taxon>
        <taxon>Chlamydiia</taxon>
        <taxon>Parachlamydiales</taxon>
        <taxon>Waddliaceae</taxon>
        <taxon>Waddlia</taxon>
    </lineage>
</organism>
<comment type="catalytic activity">
    <reaction evidence="11">
        <text>ATP + H2O = ADP + phosphate + H(+)</text>
        <dbReference type="Rhea" id="RHEA:13065"/>
        <dbReference type="ChEBI" id="CHEBI:15377"/>
        <dbReference type="ChEBI" id="CHEBI:15378"/>
        <dbReference type="ChEBI" id="CHEBI:30616"/>
        <dbReference type="ChEBI" id="CHEBI:43474"/>
        <dbReference type="ChEBI" id="CHEBI:456216"/>
        <dbReference type="EC" id="5.6.2.4"/>
    </reaction>
</comment>
<dbReference type="Gene3D" id="3.40.50.300">
    <property type="entry name" value="P-loop containing nucleotide triphosphate hydrolases"/>
    <property type="match status" value="2"/>
</dbReference>
<evidence type="ECO:0000256" key="8">
    <source>
        <dbReference type="ARBA" id="ARBA00034617"/>
    </source>
</evidence>
<dbReference type="FunFam" id="1.10.10.160:FF:000001">
    <property type="entry name" value="ATP-dependent DNA helicase"/>
    <property type="match status" value="1"/>
</dbReference>
<evidence type="ECO:0000256" key="6">
    <source>
        <dbReference type="ARBA" id="ARBA00023125"/>
    </source>
</evidence>
<evidence type="ECO:0000256" key="5">
    <source>
        <dbReference type="ARBA" id="ARBA00022840"/>
    </source>
</evidence>
<dbReference type="PANTHER" id="PTHR11070:SF2">
    <property type="entry name" value="ATP-DEPENDENT DNA HELICASE SRS2"/>
    <property type="match status" value="1"/>
</dbReference>
<comment type="similarity">
    <text evidence="1">Belongs to the helicase family. UvrD subfamily.</text>
</comment>
<dbReference type="InterPro" id="IPR013986">
    <property type="entry name" value="DExx_box_DNA_helicase_dom_sf"/>
</dbReference>
<evidence type="ECO:0000259" key="14">
    <source>
        <dbReference type="PROSITE" id="PS51198"/>
    </source>
</evidence>
<comment type="catalytic activity">
    <reaction evidence="8">
        <text>Couples ATP hydrolysis with the unwinding of duplex DNA by translocating in the 3'-5' direction.</text>
        <dbReference type="EC" id="5.6.2.4"/>
    </reaction>
</comment>
<dbReference type="Pfam" id="PF00580">
    <property type="entry name" value="UvrD-helicase"/>
    <property type="match status" value="1"/>
</dbReference>
<evidence type="ECO:0000256" key="11">
    <source>
        <dbReference type="ARBA" id="ARBA00048988"/>
    </source>
</evidence>
<evidence type="ECO:0000256" key="2">
    <source>
        <dbReference type="ARBA" id="ARBA00022741"/>
    </source>
</evidence>
<keyword evidence="7" id="KW-0413">Isomerase</keyword>
<dbReference type="InterPro" id="IPR027417">
    <property type="entry name" value="P-loop_NTPase"/>
</dbReference>
<dbReference type="AlphaFoldDB" id="F8LEJ0"/>
<dbReference type="GO" id="GO:0043138">
    <property type="term" value="F:3'-5' DNA helicase activity"/>
    <property type="evidence" value="ECO:0007669"/>
    <property type="project" value="UniProtKB-EC"/>
</dbReference>
<evidence type="ECO:0000256" key="13">
    <source>
        <dbReference type="SAM" id="Coils"/>
    </source>
</evidence>
<keyword evidence="6" id="KW-0238">DNA-binding</keyword>
<dbReference type="PANTHER" id="PTHR11070">
    <property type="entry name" value="UVRD / RECB / PCRA DNA HELICASE FAMILY MEMBER"/>
    <property type="match status" value="1"/>
</dbReference>
<dbReference type="GO" id="GO:0005829">
    <property type="term" value="C:cytosol"/>
    <property type="evidence" value="ECO:0007669"/>
    <property type="project" value="TreeGrafter"/>
</dbReference>
<evidence type="ECO:0000259" key="15">
    <source>
        <dbReference type="PROSITE" id="PS51217"/>
    </source>
</evidence>
<feature type="coiled-coil region" evidence="13">
    <location>
        <begin position="503"/>
        <end position="530"/>
    </location>
</feature>
<gene>
    <name evidence="16" type="primary">pcrA</name>
    <name evidence="16" type="ORF">WCH_DD19220</name>
</gene>
<dbReference type="SUPFAM" id="SSF52540">
    <property type="entry name" value="P-loop containing nucleoside triphosphate hydrolases"/>
    <property type="match status" value="1"/>
</dbReference>
<evidence type="ECO:0000256" key="12">
    <source>
        <dbReference type="PROSITE-ProRule" id="PRU00560"/>
    </source>
</evidence>
<dbReference type="InterPro" id="IPR000212">
    <property type="entry name" value="DNA_helicase_UvrD/REP"/>
</dbReference>
<reference evidence="16" key="1">
    <citation type="submission" date="2011-05" db="EMBL/GenBank/DDBJ databases">
        <title>Unity in variety -- the pan-genome of the Chlamydiae.</title>
        <authorList>
            <person name="Collingro A."/>
            <person name="Tischler P."/>
            <person name="Weinmaier T."/>
            <person name="Penz T."/>
            <person name="Heinz E."/>
            <person name="Brunham R.C."/>
            <person name="Read T.D."/>
            <person name="Bavoil P.M."/>
            <person name="Sachse K."/>
            <person name="Kahane S."/>
            <person name="Friedman M.G."/>
            <person name="Rattei T."/>
            <person name="Myers G.S.A."/>
            <person name="Horn M."/>
        </authorList>
    </citation>
    <scope>NUCLEOTIDE SEQUENCE</scope>
    <source>
        <strain evidence="16">2032/99</strain>
    </source>
</reference>
<dbReference type="Gene3D" id="1.10.486.10">
    <property type="entry name" value="PCRA, domain 4"/>
    <property type="match status" value="1"/>
</dbReference>
<feature type="binding site" evidence="12">
    <location>
        <begin position="29"/>
        <end position="36"/>
    </location>
    <ligand>
        <name>ATP</name>
        <dbReference type="ChEBI" id="CHEBI:30616"/>
    </ligand>
</feature>
<keyword evidence="13" id="KW-0175">Coiled coil</keyword>
<evidence type="ECO:0000256" key="1">
    <source>
        <dbReference type="ARBA" id="ARBA00009922"/>
    </source>
</evidence>
<dbReference type="GO" id="GO:0005524">
    <property type="term" value="F:ATP binding"/>
    <property type="evidence" value="ECO:0007669"/>
    <property type="project" value="UniProtKB-UniRule"/>
</dbReference>
<name>F8LEJ0_9BACT</name>
<evidence type="ECO:0000256" key="4">
    <source>
        <dbReference type="ARBA" id="ARBA00022806"/>
    </source>
</evidence>
<sequence>MKTMMYAAGLNEPQQDAVNTFNGPLLVLAGAGSGKTRVVTYRIAALIESGVPASQILGLTFTNKAAGEMQERIRKIANSHVLISTFHSLGARILRESIHELGYRSDFTIYDEDDVLKLLKACLEELKIRDKKMEPKVFRSLISKAKNQLLGPDQVQSSQSKDPADMALPMVYRKYQERLKEYNALDFDDLLFLVVKLFRECPEVLKGYQDRWSHLLIDEYQDTNHAQYEIVCKLVERTKNLCVVGDPDQSIYSWRGANIQNILNFENDFAGAKVVRLEQNYRSRANILDAANHLIGFNQQRFEKNLWSALGPGEKIKHYTGDSDRNESQFVADTIRYFHEEKGIPYQEMVIFYRTNFQSRAFEDRLLSSRIPYVIVGGISFYQRKEIKDVLAFLRMTYSDSDFISFQRTINLPRRGLGNATIEKIRLGATQEGMTILEYCQALVDGGVSLRMTTKQKEGLEGYLSMIRKLKRIYAECSLKELVIAAVEETGYLNHLYEDPETVDDRKGNLDELMTKAMEWEQERDNADLADFLEELSLKSSLDEVDAGLVDRVNLMTIHNGKGLEYTLVFLVGMEEDLFPHANSRGSQEALEEERRLCYVGMTRAKEYLYITDARFRYLWGQARTQRPSRFLKEIPIEHLQRVRDGITIGSSSMMQTSELETEFESGDAVFHQEFGVGVVQQVYDSSVGMIYKVLFSSDCQVKDLAARYAHLTKL</sequence>
<dbReference type="GO" id="GO:0003677">
    <property type="term" value="F:DNA binding"/>
    <property type="evidence" value="ECO:0007669"/>
    <property type="project" value="UniProtKB-KW"/>
</dbReference>
<dbReference type="InterPro" id="IPR014016">
    <property type="entry name" value="UvrD-like_ATP-bd"/>
</dbReference>
<feature type="domain" description="UvrD-like helicase C-terminal" evidence="15">
    <location>
        <begin position="285"/>
        <end position="563"/>
    </location>
</feature>
<evidence type="ECO:0000313" key="16">
    <source>
        <dbReference type="EMBL" id="CCB91908.1"/>
    </source>
</evidence>
<evidence type="ECO:0000256" key="7">
    <source>
        <dbReference type="ARBA" id="ARBA00023235"/>
    </source>
</evidence>
<keyword evidence="4 12" id="KW-0347">Helicase</keyword>